<dbReference type="PANTHER" id="PTHR30055:SF234">
    <property type="entry name" value="HTH-TYPE TRANSCRIPTIONAL REGULATOR BETI"/>
    <property type="match status" value="1"/>
</dbReference>
<feature type="DNA-binding region" description="H-T-H motif" evidence="4">
    <location>
        <begin position="25"/>
        <end position="44"/>
    </location>
</feature>
<name>A0A0H3A9I3_NITV4</name>
<evidence type="ECO:0000259" key="5">
    <source>
        <dbReference type="PROSITE" id="PS50977"/>
    </source>
</evidence>
<dbReference type="SUPFAM" id="SSF46689">
    <property type="entry name" value="Homeodomain-like"/>
    <property type="match status" value="1"/>
</dbReference>
<dbReference type="InterPro" id="IPR009057">
    <property type="entry name" value="Homeodomain-like_sf"/>
</dbReference>
<sequence>MPSSKDNILENARRLFADHGFKGTTIAQIAKTSNVTDAAIYRHYRSKQDVFDTIIAKFIERHSILLGRIHERQKSGYCLLETLVMDHCAFVQENMTDMRVIFSTYTTIPSARAAIDRMHDNVVATVMACLERGISDGSVRDDIDKHETATIIAILLMGLNRRRIYSPDSPELARGVVAFCQRSLRS</sequence>
<dbReference type="Gene3D" id="1.10.10.60">
    <property type="entry name" value="Homeodomain-like"/>
    <property type="match status" value="1"/>
</dbReference>
<dbReference type="AlphaFoldDB" id="A0A0H3A9I3"/>
<dbReference type="Gene3D" id="1.10.357.10">
    <property type="entry name" value="Tetracycline Repressor, domain 2"/>
    <property type="match status" value="1"/>
</dbReference>
<evidence type="ECO:0000256" key="4">
    <source>
        <dbReference type="PROSITE-ProRule" id="PRU00335"/>
    </source>
</evidence>
<dbReference type="InterPro" id="IPR001647">
    <property type="entry name" value="HTH_TetR"/>
</dbReference>
<evidence type="ECO:0000313" key="7">
    <source>
        <dbReference type="Proteomes" id="UP000009173"/>
    </source>
</evidence>
<feature type="domain" description="HTH tetR-type" evidence="5">
    <location>
        <begin position="2"/>
        <end position="62"/>
    </location>
</feature>
<evidence type="ECO:0000313" key="6">
    <source>
        <dbReference type="EMBL" id="ABM29345.1"/>
    </source>
</evidence>
<proteinExistence type="predicted"/>
<organism evidence="6 7">
    <name type="scientific">Nitratidesulfovibrio vulgaris (strain DP4)</name>
    <name type="common">Desulfovibrio vulgaris</name>
    <dbReference type="NCBI Taxonomy" id="391774"/>
    <lineage>
        <taxon>Bacteria</taxon>
        <taxon>Pseudomonadati</taxon>
        <taxon>Thermodesulfobacteriota</taxon>
        <taxon>Desulfovibrionia</taxon>
        <taxon>Desulfovibrionales</taxon>
        <taxon>Desulfovibrionaceae</taxon>
        <taxon>Nitratidesulfovibrio</taxon>
    </lineage>
</organism>
<evidence type="ECO:0000256" key="1">
    <source>
        <dbReference type="ARBA" id="ARBA00023015"/>
    </source>
</evidence>
<keyword evidence="3" id="KW-0804">Transcription</keyword>
<dbReference type="SUPFAM" id="SSF48498">
    <property type="entry name" value="Tetracyclin repressor-like, C-terminal domain"/>
    <property type="match status" value="1"/>
</dbReference>
<keyword evidence="2 4" id="KW-0238">DNA-binding</keyword>
<accession>A0A0H3A9I3</accession>
<evidence type="ECO:0000256" key="3">
    <source>
        <dbReference type="ARBA" id="ARBA00023163"/>
    </source>
</evidence>
<dbReference type="PRINTS" id="PR00455">
    <property type="entry name" value="HTHTETR"/>
</dbReference>
<dbReference type="GO" id="GO:0000976">
    <property type="term" value="F:transcription cis-regulatory region binding"/>
    <property type="evidence" value="ECO:0007669"/>
    <property type="project" value="TreeGrafter"/>
</dbReference>
<dbReference type="Proteomes" id="UP000009173">
    <property type="component" value="Chromosome"/>
</dbReference>
<dbReference type="PANTHER" id="PTHR30055">
    <property type="entry name" value="HTH-TYPE TRANSCRIPTIONAL REGULATOR RUTR"/>
    <property type="match status" value="1"/>
</dbReference>
<gene>
    <name evidence="6" type="ordered locus">Dvul_2329</name>
</gene>
<evidence type="ECO:0000256" key="2">
    <source>
        <dbReference type="ARBA" id="ARBA00023125"/>
    </source>
</evidence>
<dbReference type="RefSeq" id="WP_011792793.1">
    <property type="nucleotide sequence ID" value="NC_008751.1"/>
</dbReference>
<keyword evidence="1" id="KW-0805">Transcription regulation</keyword>
<protein>
    <submittedName>
        <fullName evidence="6">Transcriptional regulator, TetR family</fullName>
    </submittedName>
</protein>
<dbReference type="PROSITE" id="PS50977">
    <property type="entry name" value="HTH_TETR_2"/>
    <property type="match status" value="1"/>
</dbReference>
<dbReference type="InterPro" id="IPR036271">
    <property type="entry name" value="Tet_transcr_reg_TetR-rel_C_sf"/>
</dbReference>
<dbReference type="EMBL" id="CP000527">
    <property type="protein sequence ID" value="ABM29345.1"/>
    <property type="molecule type" value="Genomic_DNA"/>
</dbReference>
<dbReference type="Pfam" id="PF00440">
    <property type="entry name" value="TetR_N"/>
    <property type="match status" value="1"/>
</dbReference>
<dbReference type="GO" id="GO:0003700">
    <property type="term" value="F:DNA-binding transcription factor activity"/>
    <property type="evidence" value="ECO:0007669"/>
    <property type="project" value="TreeGrafter"/>
</dbReference>
<dbReference type="KEGG" id="dvl:Dvul_2329"/>
<dbReference type="HOGENOM" id="CLU_069356_12_4_7"/>
<dbReference type="InterPro" id="IPR050109">
    <property type="entry name" value="HTH-type_TetR-like_transc_reg"/>
</dbReference>
<reference evidence="7" key="1">
    <citation type="journal article" date="2009" name="Environ. Microbiol.">
        <title>Contribution of mobile genetic elements to Desulfovibrio vulgaris genome plasticity.</title>
        <authorList>
            <person name="Walker C.B."/>
            <person name="Stolyar S."/>
            <person name="Chivian D."/>
            <person name="Pinel N."/>
            <person name="Gabster J.A."/>
            <person name="Dehal P.S."/>
            <person name="He Z."/>
            <person name="Yang Z.K."/>
            <person name="Yen H.C."/>
            <person name="Zhou J."/>
            <person name="Wall J.D."/>
            <person name="Hazen T.C."/>
            <person name="Arkin A.P."/>
            <person name="Stahl D.A."/>
        </authorList>
    </citation>
    <scope>NUCLEOTIDE SEQUENCE [LARGE SCALE GENOMIC DNA]</scope>
    <source>
        <strain evidence="7">DP4</strain>
    </source>
</reference>